<dbReference type="Pfam" id="PF13589">
    <property type="entry name" value="HATPase_c_3"/>
    <property type="match status" value="1"/>
</dbReference>
<dbReference type="InterPro" id="IPR036890">
    <property type="entry name" value="HATPase_C_sf"/>
</dbReference>
<name>A0A235EUI2_9RHOO</name>
<protein>
    <submittedName>
        <fullName evidence="1">ATP-binding protein</fullName>
    </submittedName>
</protein>
<organism evidence="1 2">
    <name type="scientific">Thauera propionica</name>
    <dbReference type="NCBI Taxonomy" id="2019431"/>
    <lineage>
        <taxon>Bacteria</taxon>
        <taxon>Pseudomonadati</taxon>
        <taxon>Pseudomonadota</taxon>
        <taxon>Betaproteobacteria</taxon>
        <taxon>Rhodocyclales</taxon>
        <taxon>Zoogloeaceae</taxon>
        <taxon>Thauera</taxon>
    </lineage>
</organism>
<dbReference type="AlphaFoldDB" id="A0A235EUI2"/>
<dbReference type="RefSeq" id="WP_094269579.1">
    <property type="nucleotide sequence ID" value="NZ_NOIH01000032.1"/>
</dbReference>
<dbReference type="Gene3D" id="3.30.565.10">
    <property type="entry name" value="Histidine kinase-like ATPase, C-terminal domain"/>
    <property type="match status" value="1"/>
</dbReference>
<dbReference type="SUPFAM" id="SSF55874">
    <property type="entry name" value="ATPase domain of HSP90 chaperone/DNA topoisomerase II/histidine kinase"/>
    <property type="match status" value="1"/>
</dbReference>
<comment type="caution">
    <text evidence="1">The sequence shown here is derived from an EMBL/GenBank/DDBJ whole genome shotgun (WGS) entry which is preliminary data.</text>
</comment>
<proteinExistence type="predicted"/>
<dbReference type="EMBL" id="NOIH01000032">
    <property type="protein sequence ID" value="OYD52651.1"/>
    <property type="molecule type" value="Genomic_DNA"/>
</dbReference>
<sequence length="539" mass="60049">MPSSNAAEPPYLDVPPDPERIIEGLRDTGYEFNTAMADVIDNSIAAGAGNIDITIAMDFRGAVAVSVADDGCGMDRDGLVNAMRYGSRQRASQASLGKFGLGLKTASTAFCRRLSAVSRGSDGGGVMKATWDLDHIARVGRWELQLVEASRNETALLDTVAKGKTGTLILWENIDRLLKTYAKPDGKAAKTALKRYEDELRFHIAMVYQRFLDSDDARAQDVSIRINGRPVDPWDPYSLPLTEKPAAEKVVPVKTGDGKDAEFTVRVFILPRKSEFPDEETLKEARLTNDKQGIYVYRENRLIHGPDWLDMYIKEPHMTLCRVELSFDHKLDDAFQVDIKKSRILLDEVLYDWLRNNFLPGPRREASERYRKGVDAVVSGTAALLHAVSNNAIHAQADNLKTAKLEEVDGATGNVTVSNKNGVTKLRIKLVEEKNSGECHVQPVDGLQDGLLWEPAFISNNQAVRINTSHPYYHRIYIPNKKSGVTVQGLDSLMWGLCAAELGNVSESSQRNFEEMRYEVSRILRRLAEDLPEPSEDDL</sequence>
<accession>A0A235EUI2</accession>
<evidence type="ECO:0000313" key="2">
    <source>
        <dbReference type="Proteomes" id="UP000215181"/>
    </source>
</evidence>
<keyword evidence="1" id="KW-0547">Nucleotide-binding</keyword>
<keyword evidence="2" id="KW-1185">Reference proteome</keyword>
<dbReference type="Proteomes" id="UP000215181">
    <property type="component" value="Unassembled WGS sequence"/>
</dbReference>
<dbReference type="GO" id="GO:0005524">
    <property type="term" value="F:ATP binding"/>
    <property type="evidence" value="ECO:0007669"/>
    <property type="project" value="UniProtKB-KW"/>
</dbReference>
<reference evidence="1 2" key="1">
    <citation type="submission" date="2017-07" db="EMBL/GenBank/DDBJ databases">
        <title>Thauera sp. KNDSS-Mac4 genome sequence and assembly.</title>
        <authorList>
            <person name="Mayilraj S."/>
        </authorList>
    </citation>
    <scope>NUCLEOTIDE SEQUENCE [LARGE SCALE GENOMIC DNA]</scope>
    <source>
        <strain evidence="1 2">KNDSS-Mac4</strain>
    </source>
</reference>
<dbReference type="OrthoDB" id="9813438at2"/>
<keyword evidence="1" id="KW-0067">ATP-binding</keyword>
<gene>
    <name evidence="1" type="ORF">CGK74_16915</name>
</gene>
<evidence type="ECO:0000313" key="1">
    <source>
        <dbReference type="EMBL" id="OYD52651.1"/>
    </source>
</evidence>